<organism evidence="2">
    <name type="scientific">Schistosoma japonicum</name>
    <name type="common">Blood fluke</name>
    <dbReference type="NCBI Taxonomy" id="6182"/>
    <lineage>
        <taxon>Eukaryota</taxon>
        <taxon>Metazoa</taxon>
        <taxon>Spiralia</taxon>
        <taxon>Lophotrochozoa</taxon>
        <taxon>Platyhelminthes</taxon>
        <taxon>Trematoda</taxon>
        <taxon>Digenea</taxon>
        <taxon>Strigeidida</taxon>
        <taxon>Schistosomatoidea</taxon>
        <taxon>Schistosomatidae</taxon>
        <taxon>Schistosoma</taxon>
    </lineage>
</organism>
<keyword evidence="1" id="KW-0472">Membrane</keyword>
<evidence type="ECO:0000313" key="2">
    <source>
        <dbReference type="EMBL" id="AAX30345.1"/>
    </source>
</evidence>
<accession>Q5BSZ0</accession>
<dbReference type="AlphaFoldDB" id="Q5BSZ0"/>
<feature type="transmembrane region" description="Helical" evidence="1">
    <location>
        <begin position="15"/>
        <end position="34"/>
    </location>
</feature>
<reference evidence="2" key="2">
    <citation type="journal article" date="2006" name="PLoS Pathog.">
        <title>New perspectives on host-parasite interplay by comparative transcriptomic and proteomic analyses of Schistosoma japonicum.</title>
        <authorList>
            <person name="Liu F."/>
            <person name="Lu J."/>
            <person name="Hu W."/>
            <person name="Wang S.Y."/>
            <person name="Cui S.J."/>
            <person name="Chi M."/>
            <person name="Yan Q."/>
            <person name="Wang X.R."/>
            <person name="Song H.D."/>
            <person name="Xu X.N."/>
            <person name="Wang J.J."/>
            <person name="Zhang X.L."/>
            <person name="Zhang X."/>
            <person name="Wang Z.Q."/>
            <person name="Xue C.L."/>
            <person name="Brindley P.J."/>
            <person name="McManus D.P."/>
            <person name="Yang P.Y."/>
            <person name="Feng Z."/>
            <person name="Chen Z."/>
            <person name="Han Z.G."/>
        </authorList>
    </citation>
    <scope>NUCLEOTIDE SEQUENCE</scope>
</reference>
<evidence type="ECO:0000256" key="1">
    <source>
        <dbReference type="SAM" id="Phobius"/>
    </source>
</evidence>
<reference evidence="2" key="1">
    <citation type="submission" date="2005-01" db="EMBL/GenBank/DDBJ databases">
        <authorList>
            <person name="Han Z."/>
        </authorList>
    </citation>
    <scope>NUCLEOTIDE SEQUENCE</scope>
</reference>
<protein>
    <submittedName>
        <fullName evidence="2">SJCHGC03049 protein</fullName>
    </submittedName>
</protein>
<proteinExistence type="evidence at transcript level"/>
<keyword evidence="1" id="KW-0812">Transmembrane</keyword>
<sequence>MDSLTEFVTWRLETLLGMALNKRFALIMILAYFLSSGKRFQYTYYDQSKGPIWQSIQALDEAVS</sequence>
<dbReference type="EMBL" id="AY915124">
    <property type="protein sequence ID" value="AAX30345.1"/>
    <property type="molecule type" value="mRNA"/>
</dbReference>
<keyword evidence="1" id="KW-1133">Transmembrane helix</keyword>
<name>Q5BSZ0_SCHJA</name>